<dbReference type="EMBL" id="FUUY01000010">
    <property type="protein sequence ID" value="SJX23081.1"/>
    <property type="molecule type" value="Genomic_DNA"/>
</dbReference>
<dbReference type="Proteomes" id="UP000196240">
    <property type="component" value="Unassembled WGS sequence"/>
</dbReference>
<dbReference type="PANTHER" id="PTHR43798">
    <property type="entry name" value="MONOACYLGLYCEROL LIPASE"/>
    <property type="match status" value="1"/>
</dbReference>
<proteinExistence type="predicted"/>
<dbReference type="InterPro" id="IPR050266">
    <property type="entry name" value="AB_hydrolase_sf"/>
</dbReference>
<evidence type="ECO:0000313" key="2">
    <source>
        <dbReference type="EMBL" id="SJX23081.1"/>
    </source>
</evidence>
<evidence type="ECO:0000313" key="3">
    <source>
        <dbReference type="Proteomes" id="UP000196240"/>
    </source>
</evidence>
<feature type="domain" description="AB hydrolase-1" evidence="1">
    <location>
        <begin position="33"/>
        <end position="266"/>
    </location>
</feature>
<dbReference type="GO" id="GO:0102296">
    <property type="term" value="F:4,5-9,10-diseco-3-hydroxy-5,9,17-trioxoandrosta-1(10),2-diene-4-oate hydrolase activity"/>
    <property type="evidence" value="ECO:0007669"/>
    <property type="project" value="UniProtKB-EC"/>
</dbReference>
<keyword evidence="2" id="KW-0378">Hydrolase</keyword>
<dbReference type="SUPFAM" id="SSF53474">
    <property type="entry name" value="alpha/beta-Hydrolases"/>
    <property type="match status" value="1"/>
</dbReference>
<dbReference type="PRINTS" id="PR00111">
    <property type="entry name" value="ABHYDROLASE"/>
</dbReference>
<dbReference type="Pfam" id="PF00561">
    <property type="entry name" value="Abhydrolase_1"/>
    <property type="match status" value="1"/>
</dbReference>
<dbReference type="PANTHER" id="PTHR43798:SF33">
    <property type="entry name" value="HYDROLASE, PUTATIVE (AFU_ORTHOLOGUE AFUA_2G14860)-RELATED"/>
    <property type="match status" value="1"/>
</dbReference>
<gene>
    <name evidence="2" type="primary">hsaD</name>
    <name evidence="2" type="ORF">ACNJC6_02737</name>
</gene>
<dbReference type="InterPro" id="IPR000073">
    <property type="entry name" value="AB_hydrolase_1"/>
</dbReference>
<sequence length="283" mass="30825">MMTLVEQLTQFELKTVHLDGVQQSYREAGTGKVLVLLHGISSGSGSWVKQLQDLSHHFHVIAWDAPGYGQSDPLAAEHPNAEDYAQRLKDMFDALGLNLGSGQDQNKIILVGHSLGAMQAAAFNARYPDMVEAVVLANAAQGYKGSDKQKQQDVFEKRPKMLQTLGASGMAQSRGPHLVANASAEALALIEAVMQNIQLEGFTDASYLLAYDAIQSYLSPEQHNVHVIKGMADGITPPQDIQELADQFQLNPCYEIAAAGHLSYLDQAAQFNQILLSLHDARM</sequence>
<dbReference type="InterPro" id="IPR029058">
    <property type="entry name" value="AB_hydrolase_fold"/>
</dbReference>
<dbReference type="Gene3D" id="3.40.50.1820">
    <property type="entry name" value="alpha/beta hydrolase"/>
    <property type="match status" value="1"/>
</dbReference>
<organism evidence="2 3">
    <name type="scientific">Acinetobacter johnsonii</name>
    <dbReference type="NCBI Taxonomy" id="40214"/>
    <lineage>
        <taxon>Bacteria</taxon>
        <taxon>Pseudomonadati</taxon>
        <taxon>Pseudomonadota</taxon>
        <taxon>Gammaproteobacteria</taxon>
        <taxon>Moraxellales</taxon>
        <taxon>Moraxellaceae</taxon>
        <taxon>Acinetobacter</taxon>
    </lineage>
</organism>
<name>A0A1R7QFV9_ACIJO</name>
<dbReference type="RefSeq" id="WP_087013985.1">
    <property type="nucleotide sequence ID" value="NZ_FUUY01000010.1"/>
</dbReference>
<dbReference type="EC" id="3.7.1.17" evidence="2"/>
<evidence type="ECO:0000259" key="1">
    <source>
        <dbReference type="Pfam" id="PF00561"/>
    </source>
</evidence>
<protein>
    <submittedName>
        <fullName evidence="2">4,5:9,10-diseco-3-hydroxy-5,9,17-trioxoandrosta-1 (10),2-diene-4-oate hydrolase</fullName>
        <ecNumber evidence="2">3.7.1.17</ecNumber>
    </submittedName>
</protein>
<dbReference type="GO" id="GO:0016020">
    <property type="term" value="C:membrane"/>
    <property type="evidence" value="ECO:0007669"/>
    <property type="project" value="TreeGrafter"/>
</dbReference>
<accession>A0A1R7QFV9</accession>
<dbReference type="AlphaFoldDB" id="A0A1R7QFV9"/>
<reference evidence="2 3" key="1">
    <citation type="submission" date="2017-02" db="EMBL/GenBank/DDBJ databases">
        <authorList>
            <person name="Peterson S.W."/>
        </authorList>
    </citation>
    <scope>NUCLEOTIDE SEQUENCE [LARGE SCALE GENOMIC DNA]</scope>
    <source>
        <strain evidence="2">C6</strain>
    </source>
</reference>